<dbReference type="Gene3D" id="3.30.450.240">
    <property type="match status" value="1"/>
</dbReference>
<name>A0A915Q3P0_9BILA</name>
<evidence type="ECO:0000313" key="2">
    <source>
        <dbReference type="WBParaSite" id="sdigi.contig89.g4060.t1"/>
    </source>
</evidence>
<dbReference type="Proteomes" id="UP000887581">
    <property type="component" value="Unplaced"/>
</dbReference>
<dbReference type="PANTHER" id="PTHR31581">
    <property type="entry name" value="KICSTOR COMPLEX PROTEIN C12ORF66"/>
    <property type="match status" value="1"/>
</dbReference>
<dbReference type="GO" id="GO:0061462">
    <property type="term" value="P:protein localization to lysosome"/>
    <property type="evidence" value="ECO:0007669"/>
    <property type="project" value="TreeGrafter"/>
</dbReference>
<dbReference type="AlphaFoldDB" id="A0A915Q3P0"/>
<dbReference type="SUPFAM" id="SSF158548">
    <property type="entry name" value="FLJ32549 domain-like"/>
    <property type="match status" value="1"/>
</dbReference>
<organism evidence="1 2">
    <name type="scientific">Setaria digitata</name>
    <dbReference type="NCBI Taxonomy" id="48799"/>
    <lineage>
        <taxon>Eukaryota</taxon>
        <taxon>Metazoa</taxon>
        <taxon>Ecdysozoa</taxon>
        <taxon>Nematoda</taxon>
        <taxon>Chromadorea</taxon>
        <taxon>Rhabditida</taxon>
        <taxon>Spirurina</taxon>
        <taxon>Spiruromorpha</taxon>
        <taxon>Filarioidea</taxon>
        <taxon>Setariidae</taxon>
        <taxon>Setaria</taxon>
    </lineage>
</organism>
<dbReference type="InterPro" id="IPR038060">
    <property type="entry name" value="C12orf66-like_central_sf"/>
</dbReference>
<sequence length="578" mass="64893">MRWIGDAWMKTEAVVNCLSATGAAAAAADVACIDPLSGDDLHSLLLQFGTAMSRTRFDDARLLIESFRGTRVPISASAEDSVCHSLLSILSQIVKAESAYYSLNFMVPKAFFRRESTLLLTYTHIKADLCRMDDVIEQNKMSTAEDIRRRLIDFTSARVSVINVYNSFLVENFGLPNELTSLTTVLSSVEDMLTLLVTHESMKSLFTFVANEIVAVKLLLETQLALIRCEWIVNTEISGSQVQHSPLRLCGWIDELYKLLLAKFSLYFHDSLQPQCATVDFDHAINAIKPPNFVQLFATFQRRMDPLFILLIANRFNSPDISPLIGYGSDTDGVDGEGELRKKFLIFLKIGSESKGVNILLPSISVLIQEAATKKPATDRITYCYDQIVSRSFFIVPVEYNLYMAIIFGRRVSERDNTSVHDTHISHSVMKCMYDQYYSSAVFIAGVGCCQCLVVFENGIGTDSSEELACTDGTEKQIGRRSLIFEAAFSLVRDSVEYRISAHCISHERRYRFDWNGLVTVRRGLLVQQGHNAVGALLLVRSLLRQHYFRYRNAALQAPPSPRTISLPCTWPKSSGCY</sequence>
<dbReference type="SUPFAM" id="SSF160651">
    <property type="entry name" value="FLJ32549 C-terminal domain-like"/>
    <property type="match status" value="1"/>
</dbReference>
<dbReference type="InterPro" id="IPR018544">
    <property type="entry name" value="KICS_2"/>
</dbReference>
<dbReference type="GO" id="GO:1904262">
    <property type="term" value="P:negative regulation of TORC1 signaling"/>
    <property type="evidence" value="ECO:0007669"/>
    <property type="project" value="TreeGrafter"/>
</dbReference>
<dbReference type="GO" id="GO:0042149">
    <property type="term" value="P:cellular response to glucose starvation"/>
    <property type="evidence" value="ECO:0007669"/>
    <property type="project" value="TreeGrafter"/>
</dbReference>
<keyword evidence="1" id="KW-1185">Reference proteome</keyword>
<evidence type="ECO:0000313" key="1">
    <source>
        <dbReference type="Proteomes" id="UP000887581"/>
    </source>
</evidence>
<dbReference type="Pfam" id="PF09404">
    <property type="entry name" value="C12orf66_like"/>
    <property type="match status" value="2"/>
</dbReference>
<dbReference type="Gene3D" id="1.10.3450.30">
    <property type="match status" value="1"/>
</dbReference>
<dbReference type="WBParaSite" id="sdigi.contig89.g4060.t1">
    <property type="protein sequence ID" value="sdigi.contig89.g4060.t1"/>
    <property type="gene ID" value="sdigi.contig89.g4060"/>
</dbReference>
<accession>A0A915Q3P0</accession>
<dbReference type="PANTHER" id="PTHR31581:SF1">
    <property type="entry name" value="KICSTOR SUBUNIT 2"/>
    <property type="match status" value="1"/>
</dbReference>
<protein>
    <submittedName>
        <fullName evidence="2">Uncharacterized protein</fullName>
    </submittedName>
</protein>
<proteinExistence type="predicted"/>
<dbReference type="GO" id="GO:0034198">
    <property type="term" value="P:cellular response to amino acid starvation"/>
    <property type="evidence" value="ECO:0007669"/>
    <property type="project" value="TreeGrafter"/>
</dbReference>
<reference evidence="2" key="1">
    <citation type="submission" date="2022-11" db="UniProtKB">
        <authorList>
            <consortium name="WormBaseParasite"/>
        </authorList>
    </citation>
    <scope>IDENTIFICATION</scope>
</reference>